<gene>
    <name evidence="1" type="ORF">KQI42_15790</name>
</gene>
<comment type="caution">
    <text evidence="1">The sequence shown here is derived from an EMBL/GenBank/DDBJ whole genome shotgun (WGS) entry which is preliminary data.</text>
</comment>
<accession>A0ABS6E969</accession>
<dbReference type="RefSeq" id="WP_216521184.1">
    <property type="nucleotide sequence ID" value="NZ_JAHLPM010000015.1"/>
</dbReference>
<proteinExistence type="predicted"/>
<reference evidence="1 2" key="1">
    <citation type="submission" date="2021-06" db="EMBL/GenBank/DDBJ databases">
        <authorList>
            <person name="Sun Q."/>
            <person name="Li D."/>
        </authorList>
    </citation>
    <scope>NUCLEOTIDE SEQUENCE [LARGE SCALE GENOMIC DNA]</scope>
    <source>
        <strain evidence="1 2">MSJ-40</strain>
    </source>
</reference>
<protein>
    <submittedName>
        <fullName evidence="1">Uncharacterized protein</fullName>
    </submittedName>
</protein>
<dbReference type="Proteomes" id="UP000749471">
    <property type="component" value="Unassembled WGS sequence"/>
</dbReference>
<name>A0ABS6E969_9FIRM</name>
<dbReference type="EMBL" id="JAHLPM010000015">
    <property type="protein sequence ID" value="MBU5439477.1"/>
    <property type="molecule type" value="Genomic_DNA"/>
</dbReference>
<sequence length="79" mass="9513">MEKKQLGLLKKEYNVAIARFHKMEKWCETAIIEEQEKNYKHIVDVINNCNRLLNEIKKYDEFVTDSEILNGFKEANHER</sequence>
<evidence type="ECO:0000313" key="2">
    <source>
        <dbReference type="Proteomes" id="UP000749471"/>
    </source>
</evidence>
<evidence type="ECO:0000313" key="1">
    <source>
        <dbReference type="EMBL" id="MBU5439477.1"/>
    </source>
</evidence>
<keyword evidence="2" id="KW-1185">Reference proteome</keyword>
<organism evidence="1 2">
    <name type="scientific">Tissierella simiarum</name>
    <dbReference type="NCBI Taxonomy" id="2841534"/>
    <lineage>
        <taxon>Bacteria</taxon>
        <taxon>Bacillati</taxon>
        <taxon>Bacillota</taxon>
        <taxon>Tissierellia</taxon>
        <taxon>Tissierellales</taxon>
        <taxon>Tissierellaceae</taxon>
        <taxon>Tissierella</taxon>
    </lineage>
</organism>